<dbReference type="InterPro" id="IPR019703">
    <property type="entry name" value="YbjO_DH-like"/>
</dbReference>
<evidence type="ECO:0000313" key="2">
    <source>
        <dbReference type="Proteomes" id="UP000264980"/>
    </source>
</evidence>
<evidence type="ECO:0000313" key="1">
    <source>
        <dbReference type="EMBL" id="AXF76242.1"/>
    </source>
</evidence>
<proteinExistence type="predicted"/>
<protein>
    <submittedName>
        <fullName evidence="1">DUF2593 family protein</fullName>
    </submittedName>
</protein>
<name>A0A345CS25_9GAMM</name>
<organism evidence="1 2">
    <name type="scientific">Erwinia tracheiphila</name>
    <dbReference type="NCBI Taxonomy" id="65700"/>
    <lineage>
        <taxon>Bacteria</taxon>
        <taxon>Pseudomonadati</taxon>
        <taxon>Pseudomonadota</taxon>
        <taxon>Gammaproteobacteria</taxon>
        <taxon>Enterobacterales</taxon>
        <taxon>Erwiniaceae</taxon>
        <taxon>Erwinia</taxon>
    </lineage>
</organism>
<accession>A0A345CS25</accession>
<dbReference type="AlphaFoldDB" id="A0A345CS25"/>
<dbReference type="EMBL" id="CP013970">
    <property type="protein sequence ID" value="AXF76242.1"/>
    <property type="molecule type" value="Genomic_DNA"/>
</dbReference>
<dbReference type="Pfam" id="PF10767">
    <property type="entry name" value="YbjO_DH-like"/>
    <property type="match status" value="1"/>
</dbReference>
<sequence length="81" mass="9111">MLIQSVVVLYLYSASMGWVYPELFNISGNSLGPLIPRLISVKLPDLAILFLFFVPETGRDADLLIMMKSKIPTDDLIVHFL</sequence>
<gene>
    <name evidence="1" type="ORF">AV903_09575</name>
</gene>
<reference evidence="1 2" key="1">
    <citation type="submission" date="2016-01" db="EMBL/GenBank/DDBJ databases">
        <authorList>
            <person name="Oliw E.H."/>
        </authorList>
    </citation>
    <scope>NUCLEOTIDE SEQUENCE [LARGE SCALE GENOMIC DNA]</scope>
    <source>
        <strain evidence="1 2">MDcuke</strain>
    </source>
</reference>
<dbReference type="Proteomes" id="UP000264980">
    <property type="component" value="Chromosome"/>
</dbReference>